<dbReference type="EMBL" id="JACOOJ010000010">
    <property type="protein sequence ID" value="MBC5632677.1"/>
    <property type="molecule type" value="Genomic_DNA"/>
</dbReference>
<comment type="subcellular location">
    <subcellularLocation>
        <location evidence="1">Cell membrane</location>
        <topology evidence="1">Multi-pass membrane protein</topology>
    </subcellularLocation>
</comment>
<reference evidence="8 9" key="1">
    <citation type="submission" date="2020-08" db="EMBL/GenBank/DDBJ databases">
        <title>Genome public.</title>
        <authorList>
            <person name="Liu C."/>
            <person name="Sun Q."/>
        </authorList>
    </citation>
    <scope>NUCLEOTIDE SEQUENCE [LARGE SCALE GENOMIC DNA]</scope>
    <source>
        <strain evidence="8 9">NSJ-79</strain>
    </source>
</reference>
<keyword evidence="4 7" id="KW-0812">Transmembrane</keyword>
<feature type="transmembrane region" description="Helical" evidence="7">
    <location>
        <begin position="150"/>
        <end position="167"/>
    </location>
</feature>
<dbReference type="CDD" id="cd13127">
    <property type="entry name" value="MATE_tuaB_like"/>
    <property type="match status" value="1"/>
</dbReference>
<evidence type="ECO:0000256" key="4">
    <source>
        <dbReference type="ARBA" id="ARBA00022692"/>
    </source>
</evidence>
<evidence type="ECO:0000256" key="1">
    <source>
        <dbReference type="ARBA" id="ARBA00004651"/>
    </source>
</evidence>
<gene>
    <name evidence="8" type="ORF">H8S65_07840</name>
</gene>
<feature type="transmembrane region" description="Helical" evidence="7">
    <location>
        <begin position="413"/>
        <end position="435"/>
    </location>
</feature>
<evidence type="ECO:0000256" key="6">
    <source>
        <dbReference type="ARBA" id="ARBA00023136"/>
    </source>
</evidence>
<dbReference type="InterPro" id="IPR050833">
    <property type="entry name" value="Poly_Biosynth_Transport"/>
</dbReference>
<dbReference type="PANTHER" id="PTHR30250:SF10">
    <property type="entry name" value="LIPOPOLYSACCHARIDE BIOSYNTHESIS PROTEIN WZXC"/>
    <property type="match status" value="1"/>
</dbReference>
<organism evidence="8 9">
    <name type="scientific">Parabacteroides hominis</name>
    <dbReference type="NCBI Taxonomy" id="2763057"/>
    <lineage>
        <taxon>Bacteria</taxon>
        <taxon>Pseudomonadati</taxon>
        <taxon>Bacteroidota</taxon>
        <taxon>Bacteroidia</taxon>
        <taxon>Bacteroidales</taxon>
        <taxon>Tannerellaceae</taxon>
        <taxon>Parabacteroides</taxon>
    </lineage>
</organism>
<keyword evidence="5 7" id="KW-1133">Transmembrane helix</keyword>
<feature type="transmembrane region" description="Helical" evidence="7">
    <location>
        <begin position="441"/>
        <end position="463"/>
    </location>
</feature>
<comment type="similarity">
    <text evidence="2">Belongs to the polysaccharide synthase family.</text>
</comment>
<sequence>MEGETLKQKTAKGLFWGGISNGVQQVLSALFGIYLARTLSVEDYGLIGMLAIFSGVAGTIINSGFTVALTNKIDATHKDYNAVFWFTFFVGLSCYVVLYFVAPLIAMFYDCPELTILSRVMFVSFFVNGCAAVSYTVLFKKLMVKQQAQIDITSMLLSGIVGITLAIKGYAYWALAWQNVIFICSGALLRFWVAPWKPSFNINFVPLKEMFSFSVKMFFTNIFQQINNNIFSVLLGRFFNATQVGYFTQGQKWAVMGSQSIWGMFSSVTQPVFVEAQGNRQRELNVFRKMSRFGAFVSIPVMFGLAFVAKEFICITLGEKWLPSVVILQILCVWGSFLFLQILYTQVLIVHGHSDIYLKGNIFQGVLQLLSVVIAFHWGILVMVGVYVLAFLISLFFWHFYVHKDIGLKVEMVIQDIGSYLFVTLISFSFVYFLSLGISNIYWLLCVKVFLSVFIYLCLVYLLGAKIIRESILLIKNKLKY</sequence>
<feature type="transmembrane region" description="Helical" evidence="7">
    <location>
        <begin position="82"/>
        <end position="108"/>
    </location>
</feature>
<keyword evidence="9" id="KW-1185">Reference proteome</keyword>
<name>A0ABR7DMT1_9BACT</name>
<comment type="caution">
    <text evidence="8">The sequence shown here is derived from an EMBL/GenBank/DDBJ whole genome shotgun (WGS) entry which is preliminary data.</text>
</comment>
<keyword evidence="3" id="KW-1003">Cell membrane</keyword>
<keyword evidence="6 7" id="KW-0472">Membrane</keyword>
<protein>
    <submittedName>
        <fullName evidence="8">Lipopolysaccharide biosynthesis protein</fullName>
    </submittedName>
</protein>
<feature type="transmembrane region" description="Helical" evidence="7">
    <location>
        <begin position="47"/>
        <end position="70"/>
    </location>
</feature>
<feature type="transmembrane region" description="Helical" evidence="7">
    <location>
        <begin position="120"/>
        <end position="138"/>
    </location>
</feature>
<dbReference type="PANTHER" id="PTHR30250">
    <property type="entry name" value="PST FAMILY PREDICTED COLANIC ACID TRANSPORTER"/>
    <property type="match status" value="1"/>
</dbReference>
<evidence type="ECO:0000256" key="2">
    <source>
        <dbReference type="ARBA" id="ARBA00007430"/>
    </source>
</evidence>
<feature type="transmembrane region" description="Helical" evidence="7">
    <location>
        <begin position="290"/>
        <end position="309"/>
    </location>
</feature>
<dbReference type="Proteomes" id="UP000651475">
    <property type="component" value="Unassembled WGS sequence"/>
</dbReference>
<proteinExistence type="inferred from homology"/>
<accession>A0ABR7DMT1</accession>
<evidence type="ECO:0000256" key="7">
    <source>
        <dbReference type="SAM" id="Phobius"/>
    </source>
</evidence>
<dbReference type="Pfam" id="PF13440">
    <property type="entry name" value="Polysacc_synt_3"/>
    <property type="match status" value="1"/>
</dbReference>
<dbReference type="RefSeq" id="WP_186929437.1">
    <property type="nucleotide sequence ID" value="NZ_JACOOJ010000010.1"/>
</dbReference>
<feature type="transmembrane region" description="Helical" evidence="7">
    <location>
        <begin position="321"/>
        <end position="344"/>
    </location>
</feature>
<evidence type="ECO:0000313" key="9">
    <source>
        <dbReference type="Proteomes" id="UP000651475"/>
    </source>
</evidence>
<feature type="transmembrane region" description="Helical" evidence="7">
    <location>
        <begin position="380"/>
        <end position="401"/>
    </location>
</feature>
<evidence type="ECO:0000256" key="5">
    <source>
        <dbReference type="ARBA" id="ARBA00022989"/>
    </source>
</evidence>
<evidence type="ECO:0000313" key="8">
    <source>
        <dbReference type="EMBL" id="MBC5632677.1"/>
    </source>
</evidence>
<evidence type="ECO:0000256" key="3">
    <source>
        <dbReference type="ARBA" id="ARBA00022475"/>
    </source>
</evidence>
<feature type="transmembrane region" description="Helical" evidence="7">
    <location>
        <begin position="14"/>
        <end position="35"/>
    </location>
</feature>